<dbReference type="EMBL" id="JBBWRZ010000001">
    <property type="protein sequence ID" value="KAK8247313.1"/>
    <property type="molecule type" value="Genomic_DNA"/>
</dbReference>
<evidence type="ECO:0000313" key="1">
    <source>
        <dbReference type="EMBL" id="KAK8247313.1"/>
    </source>
</evidence>
<comment type="caution">
    <text evidence="1">The sequence shown here is derived from an EMBL/GenBank/DDBJ whole genome shotgun (WGS) entry which is preliminary data.</text>
</comment>
<gene>
    <name evidence="1" type="ORF">HDK90DRAFT_38669</name>
</gene>
<proteinExistence type="predicted"/>
<dbReference type="Proteomes" id="UP001492380">
    <property type="component" value="Unassembled WGS sequence"/>
</dbReference>
<reference evidence="1 2" key="1">
    <citation type="submission" date="2024-04" db="EMBL/GenBank/DDBJ databases">
        <title>Phyllosticta paracitricarpa is synonymous to the EU quarantine fungus P. citricarpa based on phylogenomic analyses.</title>
        <authorList>
            <consortium name="Lawrence Berkeley National Laboratory"/>
            <person name="Van Ingen-Buijs V.A."/>
            <person name="Van Westerhoven A.C."/>
            <person name="Haridas S."/>
            <person name="Skiadas P."/>
            <person name="Martin F."/>
            <person name="Groenewald J.Z."/>
            <person name="Crous P.W."/>
            <person name="Seidl M.F."/>
        </authorList>
    </citation>
    <scope>NUCLEOTIDE SEQUENCE [LARGE SCALE GENOMIC DNA]</scope>
    <source>
        <strain evidence="1 2">CBS 123374</strain>
    </source>
</reference>
<keyword evidence="2" id="KW-1185">Reference proteome</keyword>
<organism evidence="1 2">
    <name type="scientific">Phyllosticta capitalensis</name>
    <dbReference type="NCBI Taxonomy" id="121624"/>
    <lineage>
        <taxon>Eukaryota</taxon>
        <taxon>Fungi</taxon>
        <taxon>Dikarya</taxon>
        <taxon>Ascomycota</taxon>
        <taxon>Pezizomycotina</taxon>
        <taxon>Dothideomycetes</taxon>
        <taxon>Dothideomycetes incertae sedis</taxon>
        <taxon>Botryosphaeriales</taxon>
        <taxon>Phyllostictaceae</taxon>
        <taxon>Phyllosticta</taxon>
    </lineage>
</organism>
<evidence type="ECO:0000313" key="2">
    <source>
        <dbReference type="Proteomes" id="UP001492380"/>
    </source>
</evidence>
<name>A0ABR1Z4K6_9PEZI</name>
<accession>A0ABR1Z4K6</accession>
<sequence length="188" mass="20685">MCNLPSRSHRCAEYQHCCGWWFVSFHLLLTSPPDHLHPSLSLQTCPHTSHAVTRSSKPRILLSISTACPSNSATCSFKSAFSLSKHAARTLQLRSLVSSTWMRRSRPREYVRSSTFLRRSRRFSSAAEASWRRRRRAALSRPRLRPACSSCTGMPSGITDGGFGGSTGEGAMRGRIGIGGWQGAATSS</sequence>
<protein>
    <submittedName>
        <fullName evidence="1">Uncharacterized protein</fullName>
    </submittedName>
</protein>